<evidence type="ECO:0000313" key="2">
    <source>
        <dbReference type="Proteomes" id="UP000828048"/>
    </source>
</evidence>
<gene>
    <name evidence="1" type="ORF">Vadar_022122</name>
</gene>
<comment type="caution">
    <text evidence="1">The sequence shown here is derived from an EMBL/GenBank/DDBJ whole genome shotgun (WGS) entry which is preliminary data.</text>
</comment>
<keyword evidence="2" id="KW-1185">Reference proteome</keyword>
<proteinExistence type="predicted"/>
<protein>
    <submittedName>
        <fullName evidence="1">Uncharacterized protein</fullName>
    </submittedName>
</protein>
<reference evidence="1 2" key="1">
    <citation type="journal article" date="2021" name="Hortic Res">
        <title>High-quality reference genome and annotation aids understanding of berry development for evergreen blueberry (Vaccinium darrowii).</title>
        <authorList>
            <person name="Yu J."/>
            <person name="Hulse-Kemp A.M."/>
            <person name="Babiker E."/>
            <person name="Staton M."/>
        </authorList>
    </citation>
    <scope>NUCLEOTIDE SEQUENCE [LARGE SCALE GENOMIC DNA]</scope>
    <source>
        <strain evidence="2">cv. NJ 8807/NJ 8810</strain>
        <tissue evidence="1">Young leaf</tissue>
    </source>
</reference>
<organism evidence="1 2">
    <name type="scientific">Vaccinium darrowii</name>
    <dbReference type="NCBI Taxonomy" id="229202"/>
    <lineage>
        <taxon>Eukaryota</taxon>
        <taxon>Viridiplantae</taxon>
        <taxon>Streptophyta</taxon>
        <taxon>Embryophyta</taxon>
        <taxon>Tracheophyta</taxon>
        <taxon>Spermatophyta</taxon>
        <taxon>Magnoliopsida</taxon>
        <taxon>eudicotyledons</taxon>
        <taxon>Gunneridae</taxon>
        <taxon>Pentapetalae</taxon>
        <taxon>asterids</taxon>
        <taxon>Ericales</taxon>
        <taxon>Ericaceae</taxon>
        <taxon>Vaccinioideae</taxon>
        <taxon>Vaccinieae</taxon>
        <taxon>Vaccinium</taxon>
    </lineage>
</organism>
<name>A0ACB7Y841_9ERIC</name>
<dbReference type="Proteomes" id="UP000828048">
    <property type="component" value="Chromosome 7"/>
</dbReference>
<accession>A0ACB7Y841</accession>
<evidence type="ECO:0000313" key="1">
    <source>
        <dbReference type="EMBL" id="KAH7849723.1"/>
    </source>
</evidence>
<dbReference type="EMBL" id="CM037157">
    <property type="protein sequence ID" value="KAH7849723.1"/>
    <property type="molecule type" value="Genomic_DNA"/>
</dbReference>
<sequence length="194" mass="21969">MGSTPFRTVKPTSTGSASRLPPHLHLHLRQRTHHHRERGESGDHERESDPFWQSKAVSFPYSSLIVLKSDLEHCIWAESSGEFLRSHFRTARDAGFFIADFNRLRLKNHMLGSMVSCEILAIVGGISCQSDFATGIILCILCIIRRSDFATEIIVPYIRIRPLQAAVGVVQQGLQPRIPKNTNPKLVELLERCW</sequence>